<dbReference type="InterPro" id="IPR011011">
    <property type="entry name" value="Znf_FYVE_PHD"/>
</dbReference>
<dbReference type="Pfam" id="PF00628">
    <property type="entry name" value="PHD"/>
    <property type="match status" value="1"/>
</dbReference>
<feature type="domain" description="PHD-type" evidence="7">
    <location>
        <begin position="335"/>
        <end position="389"/>
    </location>
</feature>
<dbReference type="SMART" id="SM00249">
    <property type="entry name" value="PHD"/>
    <property type="match status" value="1"/>
</dbReference>
<feature type="chain" id="PRO_5045949596" description="PHD-type domain-containing protein" evidence="6">
    <location>
        <begin position="22"/>
        <end position="427"/>
    </location>
</feature>
<dbReference type="InterPro" id="IPR001965">
    <property type="entry name" value="Znf_PHD"/>
</dbReference>
<protein>
    <recommendedName>
        <fullName evidence="7">PHD-type domain-containing protein</fullName>
    </recommendedName>
</protein>
<feature type="region of interest" description="Disordered" evidence="5">
    <location>
        <begin position="394"/>
        <end position="427"/>
    </location>
</feature>
<sequence length="427" mass="46129">MALSLLTGALALRPASQTALAAPPETPPGGLVENAQYQQVLAVAASQEQRLCKFGQLRKRPGYDLSDPFVVATSESDWSDRKPQSRKLEFAALSVAGIPCQVVGEATVVAFLKQIKVGKELRCEVRLPNGQVRDYPRSELLPLPTRRPLQGDWALAVGLTGNLAHFNGFRCICGISATLCKEQGFWVMFEPKAELTPPPLELLPLSNLVSLALPPSATRTPWEARAVSLPSVGELVDEAALTAARGIDAPLALEDGEDDDKSEALTEDEEEPIEEGDLVKVAPNDLLGIVKSITGKLAKVQMLALRTKDQEVAPSLETYPLALLAKSSEEEVTEVSTCNQCGEAKPEKELLICENFCKSCASTIHIKCLSPPLEQVPSEDWFCPLCTHREKRKAPKAKAKAKAKTVPKAKEKAKAKAKATIAKGRKS</sequence>
<dbReference type="InterPro" id="IPR019787">
    <property type="entry name" value="Znf_PHD-finger"/>
</dbReference>
<evidence type="ECO:0000256" key="6">
    <source>
        <dbReference type="SAM" id="SignalP"/>
    </source>
</evidence>
<evidence type="ECO:0000256" key="3">
    <source>
        <dbReference type="ARBA" id="ARBA00022833"/>
    </source>
</evidence>
<dbReference type="Gene3D" id="3.30.40.10">
    <property type="entry name" value="Zinc/RING finger domain, C3HC4 (zinc finger)"/>
    <property type="match status" value="1"/>
</dbReference>
<feature type="compositionally biased region" description="Basic residues" evidence="5">
    <location>
        <begin position="394"/>
        <end position="407"/>
    </location>
</feature>
<feature type="signal peptide" evidence="6">
    <location>
        <begin position="1"/>
        <end position="21"/>
    </location>
</feature>
<proteinExistence type="predicted"/>
<dbReference type="SUPFAM" id="SSF57903">
    <property type="entry name" value="FYVE/PHD zinc finger"/>
    <property type="match status" value="1"/>
</dbReference>
<keyword evidence="3" id="KW-0862">Zinc</keyword>
<keyword evidence="2 4" id="KW-0863">Zinc-finger</keyword>
<dbReference type="InterPro" id="IPR044254">
    <property type="entry name" value="At4g02110-like"/>
</dbReference>
<accession>A0ABP0PUM4</accession>
<comment type="caution">
    <text evidence="8">The sequence shown here is derived from an EMBL/GenBank/DDBJ whole genome shotgun (WGS) entry which is preliminary data.</text>
</comment>
<evidence type="ECO:0000256" key="2">
    <source>
        <dbReference type="ARBA" id="ARBA00022771"/>
    </source>
</evidence>
<dbReference type="Proteomes" id="UP001642484">
    <property type="component" value="Unassembled WGS sequence"/>
</dbReference>
<organism evidence="8 9">
    <name type="scientific">Durusdinium trenchii</name>
    <dbReference type="NCBI Taxonomy" id="1381693"/>
    <lineage>
        <taxon>Eukaryota</taxon>
        <taxon>Sar</taxon>
        <taxon>Alveolata</taxon>
        <taxon>Dinophyceae</taxon>
        <taxon>Suessiales</taxon>
        <taxon>Symbiodiniaceae</taxon>
        <taxon>Durusdinium</taxon>
    </lineage>
</organism>
<dbReference type="PANTHER" id="PTHR47181:SF2">
    <property type="entry name" value="BRCA1 C TERMINUS DOMAIN CONTAINING PROTEIN, EXPRESSED"/>
    <property type="match status" value="1"/>
</dbReference>
<evidence type="ECO:0000313" key="9">
    <source>
        <dbReference type="Proteomes" id="UP001642484"/>
    </source>
</evidence>
<evidence type="ECO:0000256" key="1">
    <source>
        <dbReference type="ARBA" id="ARBA00022723"/>
    </source>
</evidence>
<reference evidence="8 9" key="1">
    <citation type="submission" date="2024-02" db="EMBL/GenBank/DDBJ databases">
        <authorList>
            <person name="Chen Y."/>
            <person name="Shah S."/>
            <person name="Dougan E. K."/>
            <person name="Thang M."/>
            <person name="Chan C."/>
        </authorList>
    </citation>
    <scope>NUCLEOTIDE SEQUENCE [LARGE SCALE GENOMIC DNA]</scope>
</reference>
<dbReference type="EMBL" id="CAXAMN010023618">
    <property type="protein sequence ID" value="CAK9079073.1"/>
    <property type="molecule type" value="Genomic_DNA"/>
</dbReference>
<keyword evidence="1" id="KW-0479">Metal-binding</keyword>
<dbReference type="PANTHER" id="PTHR47181">
    <property type="entry name" value="BRCA1 C TERMINUS DOMAIN CONTAINING PROTEIN, EXPRESSED"/>
    <property type="match status" value="1"/>
</dbReference>
<feature type="compositionally biased region" description="Basic residues" evidence="5">
    <location>
        <begin position="415"/>
        <end position="427"/>
    </location>
</feature>
<feature type="compositionally biased region" description="Acidic residues" evidence="5">
    <location>
        <begin position="254"/>
        <end position="273"/>
    </location>
</feature>
<keyword evidence="6" id="KW-0732">Signal</keyword>
<evidence type="ECO:0000256" key="4">
    <source>
        <dbReference type="PROSITE-ProRule" id="PRU00146"/>
    </source>
</evidence>
<gene>
    <name evidence="8" type="ORF">CCMP2556_LOCUS38964</name>
</gene>
<evidence type="ECO:0000259" key="7">
    <source>
        <dbReference type="PROSITE" id="PS50016"/>
    </source>
</evidence>
<dbReference type="PROSITE" id="PS50016">
    <property type="entry name" value="ZF_PHD_2"/>
    <property type="match status" value="1"/>
</dbReference>
<dbReference type="InterPro" id="IPR013083">
    <property type="entry name" value="Znf_RING/FYVE/PHD"/>
</dbReference>
<feature type="region of interest" description="Disordered" evidence="5">
    <location>
        <begin position="250"/>
        <end position="273"/>
    </location>
</feature>
<keyword evidence="9" id="KW-1185">Reference proteome</keyword>
<evidence type="ECO:0000256" key="5">
    <source>
        <dbReference type="SAM" id="MobiDB-lite"/>
    </source>
</evidence>
<name>A0ABP0PUM4_9DINO</name>
<evidence type="ECO:0000313" key="8">
    <source>
        <dbReference type="EMBL" id="CAK9079073.1"/>
    </source>
</evidence>